<reference evidence="1" key="1">
    <citation type="journal article" date="2020" name="Nature">
        <title>Giant virus diversity and host interactions through global metagenomics.</title>
        <authorList>
            <person name="Schulz F."/>
            <person name="Roux S."/>
            <person name="Paez-Espino D."/>
            <person name="Jungbluth S."/>
            <person name="Walsh D.A."/>
            <person name="Denef V.J."/>
            <person name="McMahon K.D."/>
            <person name="Konstantinidis K.T."/>
            <person name="Eloe-Fadrosh E.A."/>
            <person name="Kyrpides N.C."/>
            <person name="Woyke T."/>
        </authorList>
    </citation>
    <scope>NUCLEOTIDE SEQUENCE</scope>
    <source>
        <strain evidence="1">GVMAG-M-3300023179-62</strain>
    </source>
</reference>
<accession>A0A6C0H330</accession>
<name>A0A6C0H330_9ZZZZ</name>
<evidence type="ECO:0000313" key="1">
    <source>
        <dbReference type="EMBL" id="QHT74961.1"/>
    </source>
</evidence>
<dbReference type="AlphaFoldDB" id="A0A6C0H330"/>
<sequence>MIYIIITTSINNKVGVQNNIHRQNRYIESINHLLELINDDLNIKPIIVENNGLRQTFLDDLKCDVCYTNNNIINYNHKGENEFLDIKEVINQYNIKDDDIIIKLTGRYKLLNLNFINLVKNTINNYDAFVKFFNVCTLQYMFDDCVLGLFAIKCKYLKEFKFSFLRSPECEFADYIRKNINKNKLIEVKQLYLECCFADDLRILIV</sequence>
<protein>
    <submittedName>
        <fullName evidence="1">Uncharacterized protein</fullName>
    </submittedName>
</protein>
<dbReference type="EMBL" id="MN739860">
    <property type="protein sequence ID" value="QHT74961.1"/>
    <property type="molecule type" value="Genomic_DNA"/>
</dbReference>
<organism evidence="1">
    <name type="scientific">viral metagenome</name>
    <dbReference type="NCBI Taxonomy" id="1070528"/>
    <lineage>
        <taxon>unclassified sequences</taxon>
        <taxon>metagenomes</taxon>
        <taxon>organismal metagenomes</taxon>
    </lineage>
</organism>
<proteinExistence type="predicted"/>